<dbReference type="Proteomes" id="UP000034932">
    <property type="component" value="Unassembled WGS sequence"/>
</dbReference>
<gene>
    <name evidence="1" type="ORF">UT19_C0003G0020</name>
</gene>
<evidence type="ECO:0000313" key="2">
    <source>
        <dbReference type="Proteomes" id="UP000034932"/>
    </source>
</evidence>
<proteinExistence type="predicted"/>
<accession>A0A0G0M1L8</accession>
<reference evidence="1 2" key="1">
    <citation type="journal article" date="2015" name="Nature">
        <title>rRNA introns, odd ribosomes, and small enigmatic genomes across a large radiation of phyla.</title>
        <authorList>
            <person name="Brown C.T."/>
            <person name="Hug L.A."/>
            <person name="Thomas B.C."/>
            <person name="Sharon I."/>
            <person name="Castelle C.J."/>
            <person name="Singh A."/>
            <person name="Wilkins M.J."/>
            <person name="Williams K.H."/>
            <person name="Banfield J.F."/>
        </authorList>
    </citation>
    <scope>NUCLEOTIDE SEQUENCE [LARGE SCALE GENOMIC DNA]</scope>
</reference>
<organism evidence="1 2">
    <name type="scientific">Candidatus Woesebacteria bacterium GW2011_GWB1_39_10b</name>
    <dbReference type="NCBI Taxonomy" id="1618573"/>
    <lineage>
        <taxon>Bacteria</taxon>
        <taxon>Candidatus Woeseibacteriota</taxon>
    </lineage>
</organism>
<dbReference type="STRING" id="1618573.UT19_C0003G0020"/>
<sequence length="82" mass="9732">MRLDSEEHQTSVEKREMWRRELFSMAPYLYKHPENKDLQKYGAILTDIVRQIEWGGVYPIDYSGGKGNVIFNFETGEFRTLD</sequence>
<protein>
    <submittedName>
        <fullName evidence="1">Uncharacterized protein</fullName>
    </submittedName>
</protein>
<dbReference type="AlphaFoldDB" id="A0A0G0M1L8"/>
<evidence type="ECO:0000313" key="1">
    <source>
        <dbReference type="EMBL" id="KKQ94215.1"/>
    </source>
</evidence>
<dbReference type="EMBL" id="LBVW01000003">
    <property type="protein sequence ID" value="KKQ94215.1"/>
    <property type="molecule type" value="Genomic_DNA"/>
</dbReference>
<name>A0A0G0M1L8_9BACT</name>
<comment type="caution">
    <text evidence="1">The sequence shown here is derived from an EMBL/GenBank/DDBJ whole genome shotgun (WGS) entry which is preliminary data.</text>
</comment>